<dbReference type="Proteomes" id="UP001623290">
    <property type="component" value="Chromosome"/>
</dbReference>
<accession>A0ABZ1E1Y1</accession>
<feature type="region of interest" description="Disordered" evidence="1">
    <location>
        <begin position="1"/>
        <end position="40"/>
    </location>
</feature>
<keyword evidence="3" id="KW-1185">Reference proteome</keyword>
<organism evidence="2 3">
    <name type="scientific">Thioclava litoralis</name>
    <dbReference type="NCBI Taxonomy" id="3076557"/>
    <lineage>
        <taxon>Bacteria</taxon>
        <taxon>Pseudomonadati</taxon>
        <taxon>Pseudomonadota</taxon>
        <taxon>Alphaproteobacteria</taxon>
        <taxon>Rhodobacterales</taxon>
        <taxon>Paracoccaceae</taxon>
        <taxon>Thioclava</taxon>
    </lineage>
</organism>
<sequence length="82" mass="8748">MSYSAPQYENDAARPQPANDAVAQMARLSPPARGSSRRGAIRVEADAGAVLERHMAEARRAAALVKMIEGALMGDVFLQDPP</sequence>
<evidence type="ECO:0000256" key="1">
    <source>
        <dbReference type="SAM" id="MobiDB-lite"/>
    </source>
</evidence>
<evidence type="ECO:0000313" key="2">
    <source>
        <dbReference type="EMBL" id="WRY34074.1"/>
    </source>
</evidence>
<protein>
    <submittedName>
        <fullName evidence="2">Uncharacterized protein</fullName>
    </submittedName>
</protein>
<proteinExistence type="predicted"/>
<gene>
    <name evidence="2" type="ORF">RPE78_01920</name>
</gene>
<dbReference type="RefSeq" id="WP_339107838.1">
    <property type="nucleotide sequence ID" value="NZ_CP135443.1"/>
</dbReference>
<evidence type="ECO:0000313" key="3">
    <source>
        <dbReference type="Proteomes" id="UP001623290"/>
    </source>
</evidence>
<reference evidence="2 3" key="1">
    <citation type="submission" date="2023-09" db="EMBL/GenBank/DDBJ databases">
        <title>Thioclava shenzhenensis sp. nov., a multidrug resistant bacteria-antagonizing species isolated from coastal seawater.</title>
        <authorList>
            <person name="Long M."/>
        </authorList>
    </citation>
    <scope>NUCLEOTIDE SEQUENCE [LARGE SCALE GENOMIC DNA]</scope>
    <source>
        <strain evidence="2 3">FTW29</strain>
    </source>
</reference>
<dbReference type="EMBL" id="CP135443">
    <property type="protein sequence ID" value="WRY34074.1"/>
    <property type="molecule type" value="Genomic_DNA"/>
</dbReference>
<name>A0ABZ1E1Y1_9RHOB</name>